<reference evidence="2 3" key="1">
    <citation type="journal article" date="2007" name="Int. J. Syst. Evol. Microbiol.">
        <title>Paenibacillus ginsengarvi sp. nov., isolated from soil from ginseng cultivation.</title>
        <authorList>
            <person name="Yoon M.H."/>
            <person name="Ten L.N."/>
            <person name="Im W.T."/>
        </authorList>
    </citation>
    <scope>NUCLEOTIDE SEQUENCE [LARGE SCALE GENOMIC DNA]</scope>
    <source>
        <strain evidence="2 3">KCTC 13059</strain>
    </source>
</reference>
<organism evidence="2 3">
    <name type="scientific">Paenibacillus ginsengarvi</name>
    <dbReference type="NCBI Taxonomy" id="400777"/>
    <lineage>
        <taxon>Bacteria</taxon>
        <taxon>Bacillati</taxon>
        <taxon>Bacillota</taxon>
        <taxon>Bacilli</taxon>
        <taxon>Bacillales</taxon>
        <taxon>Paenibacillaceae</taxon>
        <taxon>Paenibacillus</taxon>
    </lineage>
</organism>
<keyword evidence="3" id="KW-1185">Reference proteome</keyword>
<comment type="caution">
    <text evidence="2">The sequence shown here is derived from an EMBL/GenBank/DDBJ whole genome shotgun (WGS) entry which is preliminary data.</text>
</comment>
<protein>
    <recommendedName>
        <fullName evidence="4">Flagellar hook-length control protein FliK</fullName>
    </recommendedName>
</protein>
<evidence type="ECO:0000256" key="1">
    <source>
        <dbReference type="SAM" id="MobiDB-lite"/>
    </source>
</evidence>
<evidence type="ECO:0000313" key="2">
    <source>
        <dbReference type="EMBL" id="RKN86539.1"/>
    </source>
</evidence>
<feature type="region of interest" description="Disordered" evidence="1">
    <location>
        <begin position="254"/>
        <end position="433"/>
    </location>
</feature>
<dbReference type="OrthoDB" id="2351076at2"/>
<proteinExistence type="predicted"/>
<dbReference type="EMBL" id="RBAH01000001">
    <property type="protein sequence ID" value="RKN86539.1"/>
    <property type="molecule type" value="Genomic_DNA"/>
</dbReference>
<name>A0A3B0CTY1_9BACL</name>
<evidence type="ECO:0008006" key="4">
    <source>
        <dbReference type="Google" id="ProtNLM"/>
    </source>
</evidence>
<dbReference type="Proteomes" id="UP000282311">
    <property type="component" value="Unassembled WGS sequence"/>
</dbReference>
<dbReference type="RefSeq" id="WP_120745245.1">
    <property type="nucleotide sequence ID" value="NZ_RBAH01000001.1"/>
</dbReference>
<accession>A0A3B0CTY1</accession>
<sequence length="688" mass="72482">MSMQISQMMRSLLGELQPAEAKTVELKAGQVVKGMVLQLLGEQDAIVNIGGVHLRAKLETSLQQGQVAHFQVQPESTGSLTILKAVDVAAAFLGEDSIANMLQSFGMKDSPSLRQLAKQLQQAEIPLTKAVLQNFAAIAEQAPAGVPSEQWLEAAIVASKRNLPVTRESVQSLREAMFGQPLGEKLNGLQQLARQTLQTMALPPGPAADEAQQLLTKLEQAIEAVRGQTEQAVKAGNGQQVVAGENDQAAKGTIFDKTPAERPVDAGSVSGKQAAASPTEGSKASVLATRAADGAAMQTAPAAEESGDTQPQAAVRSDRAAPGQERPAAEQAGANAASRTSEQAEERSAPSGFRPEAGGGRGEAERTVGNVGRQEGQVPLGKAAPEAGGSPLQATGQADKAAETNEPADAQRQPPKQAEPQEHTAAPRMQAKGEDNWISRLFKAVGMDNEHQLSRAIMRAEHRAHPTAGPESASMLLAAGAAVPEQPVSPSDVLRHAAADSLKSVLLQISGSDAMPSTLRESAQQALQQITGQQLLLSPDRGAALTHLTLMLPVRQDGVEQTAAVHVQTRKGSRGELDASNCRLLFDLNMQTLGLTLVDVQVYDRKVHLQVHNDMPVLAGLLEAYREEIEEGLRQNGYECAVLKCSPYPQSLSSAGRGEAAGGAELPVQSPSAAAYRVKSYKGVDMRV</sequence>
<dbReference type="AlphaFoldDB" id="A0A3B0CTY1"/>
<gene>
    <name evidence="2" type="ORF">D7M11_00790</name>
</gene>
<evidence type="ECO:0000313" key="3">
    <source>
        <dbReference type="Proteomes" id="UP000282311"/>
    </source>
</evidence>